<feature type="domain" description="Heterokaryon incompatibility" evidence="2">
    <location>
        <begin position="74"/>
        <end position="242"/>
    </location>
</feature>
<evidence type="ECO:0000313" key="3">
    <source>
        <dbReference type="EMBL" id="UJO18060.1"/>
    </source>
</evidence>
<dbReference type="Proteomes" id="UP000756132">
    <property type="component" value="Chromosome 5"/>
</dbReference>
<gene>
    <name evidence="3" type="ORF">CLAFUR5_06577</name>
</gene>
<sequence length="472" mass="53239">MAERTLLAAPSPVSGDGNVSKVKTNSPHHMGDYQYEPLRETSIRLVTFVPVDELSLSMKHFDDWADLRRRETWYTALSYCWGSSERSSCINVNGSRLAVTENLMTVLALIRAHHLPCHQKPLSTPRQHREWFWIDQICINQDDVDERNEQVQDMWRIYSSARRVFALLGVTAPDVPELFPSGCATSRDIEDSVNAQLRNPSEQWEHNLTDPDWDRTVSPHRLSTAEYILGVPYFKRTWIVPELLQARSLHFICGAWSLPAAVFRDLLRLLRISSSLEGSVSELGRISRLLEDSRDLQVRSAQQRVRVPSACIAFLDNLRSLHDTVCSDGRDKIFAALSCPGSKSLSKATALKPDYSATIDELAVLVVAYVDQLLNQNETEWPQGPRDDLARTLARSLGMCDERHTTMQCHLAVASAILACTRPWRKGEPLLMTSGRQVISPGPYLTFYLTSVIRDPEPQTGSQVVDLDLSDV</sequence>
<dbReference type="AlphaFoldDB" id="A0A9Q8P997"/>
<reference evidence="3" key="2">
    <citation type="journal article" date="2022" name="Microb. Genom.">
        <title>A chromosome-scale genome assembly of the tomato pathogen Cladosporium fulvum reveals a compartmentalized genome architecture and the presence of a dispensable chromosome.</title>
        <authorList>
            <person name="Zaccaron A.Z."/>
            <person name="Chen L.H."/>
            <person name="Samaras A."/>
            <person name="Stergiopoulos I."/>
        </authorList>
    </citation>
    <scope>NUCLEOTIDE SEQUENCE</scope>
    <source>
        <strain evidence="3">Race5_Kim</strain>
    </source>
</reference>
<dbReference type="Pfam" id="PF06985">
    <property type="entry name" value="HET"/>
    <property type="match status" value="1"/>
</dbReference>
<dbReference type="PANTHER" id="PTHR24148:SF73">
    <property type="entry name" value="HET DOMAIN PROTEIN (AFU_ORTHOLOGUE AFUA_8G01020)"/>
    <property type="match status" value="1"/>
</dbReference>
<dbReference type="KEGG" id="ffu:CLAFUR5_06577"/>
<protein>
    <submittedName>
        <fullName evidence="3">Heterokaryon incompatibility protein 6, OR allele</fullName>
    </submittedName>
</protein>
<dbReference type="GeneID" id="71986455"/>
<keyword evidence="4" id="KW-1185">Reference proteome</keyword>
<dbReference type="InterPro" id="IPR052895">
    <property type="entry name" value="HetReg/Transcr_Mod"/>
</dbReference>
<dbReference type="PANTHER" id="PTHR24148">
    <property type="entry name" value="ANKYRIN REPEAT DOMAIN-CONTAINING PROTEIN 39 HOMOLOG-RELATED"/>
    <property type="match status" value="1"/>
</dbReference>
<evidence type="ECO:0000313" key="4">
    <source>
        <dbReference type="Proteomes" id="UP000756132"/>
    </source>
</evidence>
<reference evidence="3" key="1">
    <citation type="submission" date="2021-12" db="EMBL/GenBank/DDBJ databases">
        <authorList>
            <person name="Zaccaron A."/>
            <person name="Stergiopoulos I."/>
        </authorList>
    </citation>
    <scope>NUCLEOTIDE SEQUENCE</scope>
    <source>
        <strain evidence="3">Race5_Kim</strain>
    </source>
</reference>
<dbReference type="InterPro" id="IPR010730">
    <property type="entry name" value="HET"/>
</dbReference>
<name>A0A9Q8P997_PASFU</name>
<evidence type="ECO:0000256" key="1">
    <source>
        <dbReference type="SAM" id="MobiDB-lite"/>
    </source>
</evidence>
<proteinExistence type="predicted"/>
<dbReference type="RefSeq" id="XP_047762426.1">
    <property type="nucleotide sequence ID" value="XM_047905725.1"/>
</dbReference>
<evidence type="ECO:0000259" key="2">
    <source>
        <dbReference type="Pfam" id="PF06985"/>
    </source>
</evidence>
<feature type="region of interest" description="Disordered" evidence="1">
    <location>
        <begin position="1"/>
        <end position="31"/>
    </location>
</feature>
<organism evidence="3 4">
    <name type="scientific">Passalora fulva</name>
    <name type="common">Tomato leaf mold</name>
    <name type="synonym">Cladosporium fulvum</name>
    <dbReference type="NCBI Taxonomy" id="5499"/>
    <lineage>
        <taxon>Eukaryota</taxon>
        <taxon>Fungi</taxon>
        <taxon>Dikarya</taxon>
        <taxon>Ascomycota</taxon>
        <taxon>Pezizomycotina</taxon>
        <taxon>Dothideomycetes</taxon>
        <taxon>Dothideomycetidae</taxon>
        <taxon>Mycosphaerellales</taxon>
        <taxon>Mycosphaerellaceae</taxon>
        <taxon>Fulvia</taxon>
    </lineage>
</organism>
<dbReference type="EMBL" id="CP090167">
    <property type="protein sequence ID" value="UJO18060.1"/>
    <property type="molecule type" value="Genomic_DNA"/>
</dbReference>
<accession>A0A9Q8P997</accession>
<dbReference type="OrthoDB" id="2157530at2759"/>